<organism evidence="1 2">
    <name type="scientific">Nasonia vitripennis</name>
    <name type="common">Parasitic wasp</name>
    <dbReference type="NCBI Taxonomy" id="7425"/>
    <lineage>
        <taxon>Eukaryota</taxon>
        <taxon>Metazoa</taxon>
        <taxon>Ecdysozoa</taxon>
        <taxon>Arthropoda</taxon>
        <taxon>Hexapoda</taxon>
        <taxon>Insecta</taxon>
        <taxon>Pterygota</taxon>
        <taxon>Neoptera</taxon>
        <taxon>Endopterygota</taxon>
        <taxon>Hymenoptera</taxon>
        <taxon>Apocrita</taxon>
        <taxon>Proctotrupomorpha</taxon>
        <taxon>Chalcidoidea</taxon>
        <taxon>Pteromalidae</taxon>
        <taxon>Pteromalinae</taxon>
        <taxon>Nasonia</taxon>
    </lineage>
</organism>
<protein>
    <submittedName>
        <fullName evidence="1">Uncharacterized protein</fullName>
    </submittedName>
</protein>
<dbReference type="RefSeq" id="XP_031779760.1">
    <property type="nucleotide sequence ID" value="XM_031923900.1"/>
</dbReference>
<proteinExistence type="predicted"/>
<dbReference type="OrthoDB" id="7701443at2759"/>
<reference evidence="1" key="1">
    <citation type="submission" date="2021-01" db="UniProtKB">
        <authorList>
            <consortium name="EnsemblMetazoa"/>
        </authorList>
    </citation>
    <scope>IDENTIFICATION</scope>
</reference>
<dbReference type="Proteomes" id="UP000002358">
    <property type="component" value="Unassembled WGS sequence"/>
</dbReference>
<keyword evidence="2" id="KW-1185">Reference proteome</keyword>
<sequence>MALTMIYSGINVAIPMSPTGSYVTLLSEDRNNLSTRFVQYWRLDSSVLPGTIRLQDGFEIFVLEKELLAIQNRWIDNVKEMIRKLFKTIIDGSKLKLMTPTGRSNTERIPECVYNAVFQFVNGKVTPENHCGDYRKVITKMCNGLRNPKKHEH</sequence>
<dbReference type="KEGG" id="nvi:116416225"/>
<accession>A0A7M7Q0Z9</accession>
<dbReference type="AlphaFoldDB" id="A0A7M7Q0Z9"/>
<dbReference type="GeneID" id="116416225"/>
<dbReference type="EnsemblMetazoa" id="XM_031923900">
    <property type="protein sequence ID" value="XP_031779760"/>
    <property type="gene ID" value="LOC116416225"/>
</dbReference>
<name>A0A7M7Q0Z9_NASVI</name>
<dbReference type="SMR" id="A0A7M7Q0Z9"/>
<evidence type="ECO:0000313" key="1">
    <source>
        <dbReference type="EnsemblMetazoa" id="XP_031779760"/>
    </source>
</evidence>
<dbReference type="InParanoid" id="A0A7M7Q0Z9"/>
<evidence type="ECO:0000313" key="2">
    <source>
        <dbReference type="Proteomes" id="UP000002358"/>
    </source>
</evidence>